<feature type="region of interest" description="Disordered" evidence="1">
    <location>
        <begin position="172"/>
        <end position="198"/>
    </location>
</feature>
<proteinExistence type="predicted"/>
<evidence type="ECO:0000256" key="1">
    <source>
        <dbReference type="SAM" id="MobiDB-lite"/>
    </source>
</evidence>
<feature type="compositionally biased region" description="Low complexity" evidence="1">
    <location>
        <begin position="172"/>
        <end position="191"/>
    </location>
</feature>
<evidence type="ECO:0000313" key="4">
    <source>
        <dbReference type="Proteomes" id="UP000275267"/>
    </source>
</evidence>
<keyword evidence="4" id="KW-1185">Reference proteome</keyword>
<feature type="transmembrane region" description="Helical" evidence="2">
    <location>
        <begin position="49"/>
        <end position="69"/>
    </location>
</feature>
<dbReference type="OrthoDB" id="686446at2759"/>
<dbReference type="EMBL" id="PQIB02000005">
    <property type="protein sequence ID" value="RLN19156.1"/>
    <property type="molecule type" value="Genomic_DNA"/>
</dbReference>
<evidence type="ECO:0000313" key="3">
    <source>
        <dbReference type="EMBL" id="RLN19156.1"/>
    </source>
</evidence>
<comment type="caution">
    <text evidence="3">The sequence shown here is derived from an EMBL/GenBank/DDBJ whole genome shotgun (WGS) entry which is preliminary data.</text>
</comment>
<keyword evidence="2" id="KW-1133">Transmembrane helix</keyword>
<sequence length="198" mass="21765">MDPAKASMAIGVILYRLNHIADDAPEPMWKSIHCSRMVAYGCGRHGQKLGLLILILILNFGPIIATMRTSSACALRRRRLSSPNRPWDTKTLHFPDLPDAFDAEAMFSFEGKVFWADLSRGFTYRDLRATAGTPAVEFDFIGLPYGYEILFADLPEDELTEPPEMNRTISAAPGVASSSSASTAPGGTPATRWCRRGL</sequence>
<accession>A0A3L6SGV7</accession>
<evidence type="ECO:0000256" key="2">
    <source>
        <dbReference type="SAM" id="Phobius"/>
    </source>
</evidence>
<dbReference type="Proteomes" id="UP000275267">
    <property type="component" value="Unassembled WGS sequence"/>
</dbReference>
<name>A0A3L6SGV7_PANMI</name>
<keyword evidence="2" id="KW-0472">Membrane</keyword>
<gene>
    <name evidence="3" type="ORF">C2845_PM02G44690</name>
</gene>
<evidence type="ECO:0008006" key="5">
    <source>
        <dbReference type="Google" id="ProtNLM"/>
    </source>
</evidence>
<organism evidence="3 4">
    <name type="scientific">Panicum miliaceum</name>
    <name type="common">Proso millet</name>
    <name type="synonym">Broomcorn millet</name>
    <dbReference type="NCBI Taxonomy" id="4540"/>
    <lineage>
        <taxon>Eukaryota</taxon>
        <taxon>Viridiplantae</taxon>
        <taxon>Streptophyta</taxon>
        <taxon>Embryophyta</taxon>
        <taxon>Tracheophyta</taxon>
        <taxon>Spermatophyta</taxon>
        <taxon>Magnoliopsida</taxon>
        <taxon>Liliopsida</taxon>
        <taxon>Poales</taxon>
        <taxon>Poaceae</taxon>
        <taxon>PACMAD clade</taxon>
        <taxon>Panicoideae</taxon>
        <taxon>Panicodae</taxon>
        <taxon>Paniceae</taxon>
        <taxon>Panicinae</taxon>
        <taxon>Panicum</taxon>
        <taxon>Panicum sect. Panicum</taxon>
    </lineage>
</organism>
<protein>
    <recommendedName>
        <fullName evidence="5">DUF1618 domain-containing protein</fullName>
    </recommendedName>
</protein>
<dbReference type="AlphaFoldDB" id="A0A3L6SGV7"/>
<reference evidence="4" key="1">
    <citation type="journal article" date="2019" name="Nat. Commun.">
        <title>The genome of broomcorn millet.</title>
        <authorList>
            <person name="Zou C."/>
            <person name="Miki D."/>
            <person name="Li D."/>
            <person name="Tang Q."/>
            <person name="Xiao L."/>
            <person name="Rajput S."/>
            <person name="Deng P."/>
            <person name="Jia W."/>
            <person name="Huang R."/>
            <person name="Zhang M."/>
            <person name="Sun Y."/>
            <person name="Hu J."/>
            <person name="Fu X."/>
            <person name="Schnable P.S."/>
            <person name="Li F."/>
            <person name="Zhang H."/>
            <person name="Feng B."/>
            <person name="Zhu X."/>
            <person name="Liu R."/>
            <person name="Schnable J.C."/>
            <person name="Zhu J.-K."/>
            <person name="Zhang H."/>
        </authorList>
    </citation>
    <scope>NUCLEOTIDE SEQUENCE [LARGE SCALE GENOMIC DNA]</scope>
</reference>
<keyword evidence="2" id="KW-0812">Transmembrane</keyword>